<accession>A0A520KV33</accession>
<proteinExistence type="predicted"/>
<dbReference type="AlphaFoldDB" id="A0A520KV33"/>
<evidence type="ECO:0000313" key="2">
    <source>
        <dbReference type="Proteomes" id="UP000320766"/>
    </source>
</evidence>
<organism evidence="1 2">
    <name type="scientific">Candidatus Methanolliviera hydrocarbonicum</name>
    <dbReference type="NCBI Taxonomy" id="2491085"/>
    <lineage>
        <taxon>Archaea</taxon>
        <taxon>Methanobacteriati</taxon>
        <taxon>Methanobacteriota</taxon>
        <taxon>Candidatus Methanoliparia</taxon>
        <taxon>Candidatus Methanoliparales</taxon>
        <taxon>Candidatus Methanollivieraceae</taxon>
        <taxon>Candidatus Methanolliviera</taxon>
    </lineage>
</organism>
<dbReference type="Proteomes" id="UP000320766">
    <property type="component" value="Unassembled WGS sequence"/>
</dbReference>
<evidence type="ECO:0000313" key="1">
    <source>
        <dbReference type="EMBL" id="RZN66661.1"/>
    </source>
</evidence>
<reference evidence="1 2" key="1">
    <citation type="journal article" date="2019" name="Nat. Microbiol.">
        <title>Wide diversity of methane and short-chain alkane metabolisms in uncultured archaea.</title>
        <authorList>
            <person name="Borrel G."/>
            <person name="Adam P.S."/>
            <person name="McKay L.J."/>
            <person name="Chen L.X."/>
            <person name="Sierra-Garcia I.N."/>
            <person name="Sieber C.M."/>
            <person name="Letourneur Q."/>
            <person name="Ghozlane A."/>
            <person name="Andersen G.L."/>
            <person name="Li W.J."/>
            <person name="Hallam S.J."/>
            <person name="Muyzer G."/>
            <person name="de Oliveira V.M."/>
            <person name="Inskeep W.P."/>
            <person name="Banfield J.F."/>
            <person name="Gribaldo S."/>
        </authorList>
    </citation>
    <scope>NUCLEOTIDE SEQUENCE [LARGE SCALE GENOMIC DNA]</scope>
    <source>
        <strain evidence="1">NM1b</strain>
    </source>
</reference>
<gene>
    <name evidence="1" type="ORF">EF807_08280</name>
</gene>
<sequence>MRCLKCPKCGSKEFKISLIGGIFCSRCNGRLTTLDGGIRPFDDIRPIRLEYERPIEHREVPRFWF</sequence>
<comment type="caution">
    <text evidence="1">The sequence shown here is derived from an EMBL/GenBank/DDBJ whole genome shotgun (WGS) entry which is preliminary data.</text>
</comment>
<protein>
    <submittedName>
        <fullName evidence="1">Uncharacterized protein</fullName>
    </submittedName>
</protein>
<name>A0A520KV33_9EURY</name>
<dbReference type="EMBL" id="RXIL01000154">
    <property type="protein sequence ID" value="RZN66661.1"/>
    <property type="molecule type" value="Genomic_DNA"/>
</dbReference>